<dbReference type="AlphaFoldDB" id="A0A2S7A1S0"/>
<organism evidence="5 6">
    <name type="scientific">Xanthomonas arboricola pv. guizotiae</name>
    <dbReference type="NCBI Taxonomy" id="487867"/>
    <lineage>
        <taxon>Bacteria</taxon>
        <taxon>Pseudomonadati</taxon>
        <taxon>Pseudomonadota</taxon>
        <taxon>Gammaproteobacteria</taxon>
        <taxon>Lysobacterales</taxon>
        <taxon>Lysobacteraceae</taxon>
        <taxon>Xanthomonas</taxon>
    </lineage>
</organism>
<feature type="repeat" description="NHL" evidence="2">
    <location>
        <begin position="106"/>
        <end position="148"/>
    </location>
</feature>
<dbReference type="InterPro" id="IPR003431">
    <property type="entry name" value="B-propeller_Phytase"/>
</dbReference>
<accession>A0A2S7A1S0</accession>
<evidence type="ECO:0000259" key="4">
    <source>
        <dbReference type="PROSITE" id="PS51662"/>
    </source>
</evidence>
<protein>
    <submittedName>
        <fullName evidence="5">Phytase</fullName>
    </submittedName>
</protein>
<gene>
    <name evidence="5" type="ORF">XarbCFBP7409_11170</name>
</gene>
<evidence type="ECO:0000313" key="6">
    <source>
        <dbReference type="Proteomes" id="UP000238049"/>
    </source>
</evidence>
<dbReference type="PROSITE" id="PS51257">
    <property type="entry name" value="PROKAR_LIPOPROTEIN"/>
    <property type="match status" value="1"/>
</dbReference>
<dbReference type="Pfam" id="PF02333">
    <property type="entry name" value="Phytase"/>
    <property type="match status" value="1"/>
</dbReference>
<dbReference type="Proteomes" id="UP000238049">
    <property type="component" value="Unassembled WGS sequence"/>
</dbReference>
<reference evidence="5 6" key="1">
    <citation type="submission" date="2016-08" db="EMBL/GenBank/DDBJ databases">
        <title>Evolution of the type three secretion system and type three effector repertoires in Xanthomonas.</title>
        <authorList>
            <person name="Merda D."/>
            <person name="Briand M."/>
            <person name="Bosis E."/>
            <person name="Rousseau C."/>
            <person name="Portier P."/>
            <person name="Jacques M.-A."/>
            <person name="Fischer-Le Saux M."/>
        </authorList>
    </citation>
    <scope>NUCLEOTIDE SEQUENCE [LARGE SCALE GENOMIC DNA]</scope>
    <source>
        <strain evidence="5 6">CFBP 7409</strain>
    </source>
</reference>
<proteinExistence type="predicted"/>
<dbReference type="PROSITE" id="PS51662">
    <property type="entry name" value="BP_PHYTASE"/>
    <property type="match status" value="1"/>
</dbReference>
<evidence type="ECO:0000256" key="1">
    <source>
        <dbReference type="ARBA" id="ARBA00022737"/>
    </source>
</evidence>
<feature type="chain" id="PRO_5015546958" evidence="3">
    <location>
        <begin position="29"/>
        <end position="378"/>
    </location>
</feature>
<dbReference type="PROSITE" id="PS51125">
    <property type="entry name" value="NHL"/>
    <property type="match status" value="1"/>
</dbReference>
<dbReference type="GO" id="GO:0016158">
    <property type="term" value="F:inositol hexakisphosphate 3-phosphatase activity"/>
    <property type="evidence" value="ECO:0007669"/>
    <property type="project" value="InterPro"/>
</dbReference>
<dbReference type="Gene3D" id="2.120.10.30">
    <property type="entry name" value="TolB, C-terminal domain"/>
    <property type="match status" value="1"/>
</dbReference>
<feature type="signal peptide" evidence="3">
    <location>
        <begin position="1"/>
        <end position="28"/>
    </location>
</feature>
<dbReference type="InterPro" id="IPR001258">
    <property type="entry name" value="NHL_repeat"/>
</dbReference>
<dbReference type="EMBL" id="MDSL01000020">
    <property type="protein sequence ID" value="PPT99440.1"/>
    <property type="molecule type" value="Genomic_DNA"/>
</dbReference>
<name>A0A2S7A1S0_9XANT</name>
<dbReference type="SUPFAM" id="SSF50956">
    <property type="entry name" value="Thermostable phytase (3-phytase)"/>
    <property type="match status" value="1"/>
</dbReference>
<dbReference type="InterPro" id="IPR011042">
    <property type="entry name" value="6-blade_b-propeller_TolB-like"/>
</dbReference>
<evidence type="ECO:0000256" key="2">
    <source>
        <dbReference type="PROSITE-ProRule" id="PRU00504"/>
    </source>
</evidence>
<evidence type="ECO:0000256" key="3">
    <source>
        <dbReference type="SAM" id="SignalP"/>
    </source>
</evidence>
<sequence>MIATRTRLHTTLLHTTLLASALALTACASAPVDREADEALLKDPLLSEAKVAHQVVPEAFITALTPADNLDSPASWSAPDGRRWVIATAKATHALVVFDGDSGKRLRVVGGKGKAPGKLDRPNGISVVDDLVFVVERDNRRVQVFALPDFTPLTSFGRDELREPYGLWVRKHDGGYEVVVSDNYMSPANKDLPPPVAELGQRFRRYQLANAGQGWQARLTQSFGDTSEAGAVRIAESVFGDEAHARLMIAEEDVAVGTQLREYGMDGRYRGRNVGSGLFKAQAEGMTLFACKDGSGYWIATDQFKDRSVFQVFDRQSLAHVGAFAGRVTANTDGVWLDQRGDARFPGGVFYALHDDQAVAAFDWRDIARTLRLKECAS</sequence>
<comment type="caution">
    <text evidence="5">The sequence shown here is derived from an EMBL/GenBank/DDBJ whole genome shotgun (WGS) entry which is preliminary data.</text>
</comment>
<keyword evidence="1" id="KW-0677">Repeat</keyword>
<dbReference type="RefSeq" id="WP_104563669.1">
    <property type="nucleotide sequence ID" value="NZ_MDSK01000025.1"/>
</dbReference>
<evidence type="ECO:0000313" key="5">
    <source>
        <dbReference type="EMBL" id="PPT99440.1"/>
    </source>
</evidence>
<keyword evidence="3" id="KW-0732">Signal</keyword>
<feature type="domain" description="BPP" evidence="4">
    <location>
        <begin position="45"/>
        <end position="371"/>
    </location>
</feature>